<accession>S8FB86</accession>
<evidence type="ECO:0008006" key="4">
    <source>
        <dbReference type="Google" id="ProtNLM"/>
    </source>
</evidence>
<dbReference type="AlphaFoldDB" id="S8FB86"/>
<dbReference type="Proteomes" id="UP000015241">
    <property type="component" value="Unassembled WGS sequence"/>
</dbReference>
<dbReference type="EMBL" id="KE504199">
    <property type="protein sequence ID" value="EPS95814.1"/>
    <property type="molecule type" value="Genomic_DNA"/>
</dbReference>
<reference evidence="2 3" key="1">
    <citation type="journal article" date="2012" name="Science">
        <title>The Paleozoic origin of enzymatic lignin decomposition reconstructed from 31 fungal genomes.</title>
        <authorList>
            <person name="Floudas D."/>
            <person name="Binder M."/>
            <person name="Riley R."/>
            <person name="Barry K."/>
            <person name="Blanchette R.A."/>
            <person name="Henrissat B."/>
            <person name="Martinez A.T."/>
            <person name="Otillar R."/>
            <person name="Spatafora J.W."/>
            <person name="Yadav J.S."/>
            <person name="Aerts A."/>
            <person name="Benoit I."/>
            <person name="Boyd A."/>
            <person name="Carlson A."/>
            <person name="Copeland A."/>
            <person name="Coutinho P.M."/>
            <person name="de Vries R.P."/>
            <person name="Ferreira P."/>
            <person name="Findley K."/>
            <person name="Foster B."/>
            <person name="Gaskell J."/>
            <person name="Glotzer D."/>
            <person name="Gorecki P."/>
            <person name="Heitman J."/>
            <person name="Hesse C."/>
            <person name="Hori C."/>
            <person name="Igarashi K."/>
            <person name="Jurgens J.A."/>
            <person name="Kallen N."/>
            <person name="Kersten P."/>
            <person name="Kohler A."/>
            <person name="Kuees U."/>
            <person name="Kumar T.K.A."/>
            <person name="Kuo A."/>
            <person name="LaButti K."/>
            <person name="Larrondo L.F."/>
            <person name="Lindquist E."/>
            <person name="Ling A."/>
            <person name="Lombard V."/>
            <person name="Lucas S."/>
            <person name="Lundell T."/>
            <person name="Martin R."/>
            <person name="McLaughlin D.J."/>
            <person name="Morgenstern I."/>
            <person name="Morin E."/>
            <person name="Murat C."/>
            <person name="Nagy L.G."/>
            <person name="Nolan M."/>
            <person name="Ohm R.A."/>
            <person name="Patyshakuliyeva A."/>
            <person name="Rokas A."/>
            <person name="Ruiz-Duenas F.J."/>
            <person name="Sabat G."/>
            <person name="Salamov A."/>
            <person name="Samejima M."/>
            <person name="Schmutz J."/>
            <person name="Slot J.C."/>
            <person name="St John F."/>
            <person name="Stenlid J."/>
            <person name="Sun H."/>
            <person name="Sun S."/>
            <person name="Syed K."/>
            <person name="Tsang A."/>
            <person name="Wiebenga A."/>
            <person name="Young D."/>
            <person name="Pisabarro A."/>
            <person name="Eastwood D.C."/>
            <person name="Martin F."/>
            <person name="Cullen D."/>
            <person name="Grigoriev I.V."/>
            <person name="Hibbett D.S."/>
        </authorList>
    </citation>
    <scope>NUCLEOTIDE SEQUENCE</scope>
    <source>
        <strain evidence="3">FP-58527</strain>
    </source>
</reference>
<gene>
    <name evidence="2" type="ORF">FOMPIDRAFT_1053817</name>
</gene>
<evidence type="ECO:0000313" key="3">
    <source>
        <dbReference type="Proteomes" id="UP000015241"/>
    </source>
</evidence>
<keyword evidence="3" id="KW-1185">Reference proteome</keyword>
<dbReference type="SUPFAM" id="SSF52058">
    <property type="entry name" value="L domain-like"/>
    <property type="match status" value="1"/>
</dbReference>
<organism evidence="2 3">
    <name type="scientific">Fomitopsis schrenkii</name>
    <name type="common">Brown rot fungus</name>
    <dbReference type="NCBI Taxonomy" id="2126942"/>
    <lineage>
        <taxon>Eukaryota</taxon>
        <taxon>Fungi</taxon>
        <taxon>Dikarya</taxon>
        <taxon>Basidiomycota</taxon>
        <taxon>Agaricomycotina</taxon>
        <taxon>Agaricomycetes</taxon>
        <taxon>Polyporales</taxon>
        <taxon>Fomitopsis</taxon>
    </lineage>
</organism>
<name>S8FB86_FOMSC</name>
<dbReference type="OrthoDB" id="2679231at2759"/>
<dbReference type="Gene3D" id="3.80.10.10">
    <property type="entry name" value="Ribonuclease Inhibitor"/>
    <property type="match status" value="1"/>
</dbReference>
<keyword evidence="1" id="KW-1133">Transmembrane helix</keyword>
<keyword evidence="1" id="KW-0472">Membrane</keyword>
<protein>
    <recommendedName>
        <fullName evidence="4">L domain-like protein</fullName>
    </recommendedName>
</protein>
<dbReference type="HOGENOM" id="CLU_1768099_0_0_1"/>
<evidence type="ECO:0000256" key="1">
    <source>
        <dbReference type="SAM" id="Phobius"/>
    </source>
</evidence>
<proteinExistence type="predicted"/>
<dbReference type="STRING" id="743788.S8FB86"/>
<evidence type="ECO:0000313" key="2">
    <source>
        <dbReference type="EMBL" id="EPS95814.1"/>
    </source>
</evidence>
<feature type="transmembrane region" description="Helical" evidence="1">
    <location>
        <begin position="119"/>
        <end position="142"/>
    </location>
</feature>
<sequence length="147" mass="16480">MLHRHITDLSTVTALPKVEQVFEDHKAVRALDLSFGPCLRQLDASHDDITQLTPSALDERALAQLTALETLTIDHNSMRYVPASFGNLTHLLPGTKSLLGSLPTLPGDSWSQTFQSRNIMGWVLNFSALQIPSVNFPLYLFYLREVY</sequence>
<keyword evidence="1" id="KW-0812">Transmembrane</keyword>
<dbReference type="InterPro" id="IPR032675">
    <property type="entry name" value="LRR_dom_sf"/>
</dbReference>
<dbReference type="InParanoid" id="S8FB86"/>